<name>A0A1F4W3Q9_UNCKA</name>
<dbReference type="EMBL" id="MEVT01000001">
    <property type="protein sequence ID" value="OGC63918.1"/>
    <property type="molecule type" value="Genomic_DNA"/>
</dbReference>
<dbReference type="InterPro" id="IPR056204">
    <property type="entry name" value="K1-lyase_C"/>
</dbReference>
<organism evidence="2 3">
    <name type="scientific">candidate division WWE3 bacterium RIFOXYA2_FULL_46_9</name>
    <dbReference type="NCBI Taxonomy" id="1802636"/>
    <lineage>
        <taxon>Bacteria</taxon>
        <taxon>Katanobacteria</taxon>
    </lineage>
</organism>
<dbReference type="Proteomes" id="UP000176614">
    <property type="component" value="Unassembled WGS sequence"/>
</dbReference>
<accession>A0A1F4W3Q9</accession>
<dbReference type="AlphaFoldDB" id="A0A1F4W3Q9"/>
<dbReference type="InterPro" id="IPR030392">
    <property type="entry name" value="S74_ICA"/>
</dbReference>
<evidence type="ECO:0000259" key="1">
    <source>
        <dbReference type="PROSITE" id="PS51688"/>
    </source>
</evidence>
<gene>
    <name evidence="2" type="ORF">A2264_02415</name>
</gene>
<proteinExistence type="predicted"/>
<dbReference type="Pfam" id="PF13884">
    <property type="entry name" value="Peptidase_S74"/>
    <property type="match status" value="1"/>
</dbReference>
<comment type="caution">
    <text evidence="2">The sequence shown here is derived from an EMBL/GenBank/DDBJ whole genome shotgun (WGS) entry which is preliminary data.</text>
</comment>
<reference evidence="2 3" key="1">
    <citation type="journal article" date="2016" name="Nat. Commun.">
        <title>Thousands of microbial genomes shed light on interconnected biogeochemical processes in an aquifer system.</title>
        <authorList>
            <person name="Anantharaman K."/>
            <person name="Brown C.T."/>
            <person name="Hug L.A."/>
            <person name="Sharon I."/>
            <person name="Castelle C.J."/>
            <person name="Probst A.J."/>
            <person name="Thomas B.C."/>
            <person name="Singh A."/>
            <person name="Wilkins M.J."/>
            <person name="Karaoz U."/>
            <person name="Brodie E.L."/>
            <person name="Williams K.H."/>
            <person name="Hubbard S.S."/>
            <person name="Banfield J.F."/>
        </authorList>
    </citation>
    <scope>NUCLEOTIDE SEQUENCE [LARGE SCALE GENOMIC DNA]</scope>
</reference>
<dbReference type="Pfam" id="PF24146">
    <property type="entry name" value="K1-lyase_C"/>
    <property type="match status" value="1"/>
</dbReference>
<evidence type="ECO:0000313" key="2">
    <source>
        <dbReference type="EMBL" id="OGC63918.1"/>
    </source>
</evidence>
<feature type="domain" description="Peptidase S74" evidence="1">
    <location>
        <begin position="1"/>
        <end position="80"/>
    </location>
</feature>
<dbReference type="PROSITE" id="PS51688">
    <property type="entry name" value="ICA"/>
    <property type="match status" value="1"/>
</dbReference>
<sequence length="310" mass="32804">METLDYGLAEVLALNPVRFDFKKTGDSSIGLIAQDVKEIIPEVVSGEDGSMGIAYGSLTPVLVKAIQDQQNIIDDILAKLDATTQASQTTQSTQSLPADILSEMKKIYDEFTEFSNALGLSTSDGGLLVNSDMSVTGNATFSDVTVTGTLSAGLMSLDPMEDSFDIIGPSCYNQATEKIDTALCDTQTLYLQKGLAGNVDIFNGKIVISPDGNIKVEGQVEATIIKAGEIIVDDASDAVGSSELQANSTSVTVNSKQVSANSVIMVTPTTPTGGQSLIVSEKTAGESFTIEVENEFGTDIKFDWLIVNRE</sequence>
<evidence type="ECO:0000313" key="3">
    <source>
        <dbReference type="Proteomes" id="UP000176614"/>
    </source>
</evidence>
<protein>
    <recommendedName>
        <fullName evidence="1">Peptidase S74 domain-containing protein</fullName>
    </recommendedName>
</protein>